<keyword evidence="2" id="KW-0539">Nucleus</keyword>
<dbReference type="OrthoDB" id="6230630at2759"/>
<feature type="region of interest" description="Disordered" evidence="3">
    <location>
        <begin position="1"/>
        <end position="70"/>
    </location>
</feature>
<evidence type="ECO:0000259" key="4">
    <source>
        <dbReference type="PROSITE" id="PS50039"/>
    </source>
</evidence>
<sequence>MKDSSEQDYQELSFKETLSGSDEKVFSHQDGNTAASPAKDGEDDKGNGHSKEDEETGKSEGKDGEEKKYEKPPFSYNALIMMAIRGSPEKRLTLSGIYDFIMKNFPYYRNNKQGWQNSIRHNLSLNKCFVKIPRHYDDPGKGNYWMLDPSADDVVIGGTTGKLKRRNPPSSRSRVALKRQQRISPIPSYSLDPSQVGFCSGFWPHPPSIFPAPLSPQLRRHSLMGMSCTLNCGSSLPHPTPVLPHPSPSARCLVPSSPEMTLPSHCHGFGFLQPSYPQTGLYPISHSRSPMETQWPAPFLPDSRFMLNNDSVFQSAFSTVPKLPFGSPALRSNFPFLKENASPASRTPYISDCK</sequence>
<dbReference type="InterPro" id="IPR036390">
    <property type="entry name" value="WH_DNA-bd_sf"/>
</dbReference>
<name>A0A9W9ZQ45_9CNID</name>
<dbReference type="InterPro" id="IPR030456">
    <property type="entry name" value="TF_fork_head_CS_2"/>
</dbReference>
<comment type="subcellular location">
    <subcellularLocation>
        <location evidence="2">Nucleus</location>
    </subcellularLocation>
</comment>
<feature type="compositionally biased region" description="Basic and acidic residues" evidence="3">
    <location>
        <begin position="39"/>
        <end position="70"/>
    </location>
</feature>
<keyword evidence="1 2" id="KW-0238">DNA-binding</keyword>
<dbReference type="PANTHER" id="PTHR46617">
    <property type="entry name" value="FORKHEAD BOX PROTEIN G1"/>
    <property type="match status" value="1"/>
</dbReference>
<reference evidence="5" key="1">
    <citation type="submission" date="2023-01" db="EMBL/GenBank/DDBJ databases">
        <title>Genome assembly of the deep-sea coral Lophelia pertusa.</title>
        <authorList>
            <person name="Herrera S."/>
            <person name="Cordes E."/>
        </authorList>
    </citation>
    <scope>NUCLEOTIDE SEQUENCE</scope>
    <source>
        <strain evidence="5">USNM1676648</strain>
        <tissue evidence="5">Polyp</tissue>
    </source>
</reference>
<organism evidence="5 6">
    <name type="scientific">Desmophyllum pertusum</name>
    <dbReference type="NCBI Taxonomy" id="174260"/>
    <lineage>
        <taxon>Eukaryota</taxon>
        <taxon>Metazoa</taxon>
        <taxon>Cnidaria</taxon>
        <taxon>Anthozoa</taxon>
        <taxon>Hexacorallia</taxon>
        <taxon>Scleractinia</taxon>
        <taxon>Caryophylliina</taxon>
        <taxon>Caryophylliidae</taxon>
        <taxon>Desmophyllum</taxon>
    </lineage>
</organism>
<evidence type="ECO:0000256" key="1">
    <source>
        <dbReference type="ARBA" id="ARBA00023125"/>
    </source>
</evidence>
<dbReference type="InterPro" id="IPR018122">
    <property type="entry name" value="TF_fork_head_CS_1"/>
</dbReference>
<dbReference type="SMART" id="SM00339">
    <property type="entry name" value="FH"/>
    <property type="match status" value="1"/>
</dbReference>
<dbReference type="GO" id="GO:0005634">
    <property type="term" value="C:nucleus"/>
    <property type="evidence" value="ECO:0007669"/>
    <property type="project" value="UniProtKB-SubCell"/>
</dbReference>
<feature type="domain" description="Fork-head" evidence="4">
    <location>
        <begin position="71"/>
        <end position="165"/>
    </location>
</feature>
<evidence type="ECO:0000313" key="5">
    <source>
        <dbReference type="EMBL" id="KAJ7383949.1"/>
    </source>
</evidence>
<evidence type="ECO:0000256" key="3">
    <source>
        <dbReference type="SAM" id="MobiDB-lite"/>
    </source>
</evidence>
<dbReference type="GO" id="GO:1990837">
    <property type="term" value="F:sequence-specific double-stranded DNA binding"/>
    <property type="evidence" value="ECO:0007669"/>
    <property type="project" value="TreeGrafter"/>
</dbReference>
<dbReference type="PROSITE" id="PS00658">
    <property type="entry name" value="FORK_HEAD_2"/>
    <property type="match status" value="1"/>
</dbReference>
<dbReference type="InterPro" id="IPR036388">
    <property type="entry name" value="WH-like_DNA-bd_sf"/>
</dbReference>
<proteinExistence type="predicted"/>
<dbReference type="PRINTS" id="PR00053">
    <property type="entry name" value="FORKHEAD"/>
</dbReference>
<dbReference type="SUPFAM" id="SSF46785">
    <property type="entry name" value="Winged helix' DNA-binding domain"/>
    <property type="match status" value="1"/>
</dbReference>
<accession>A0A9W9ZQ45</accession>
<feature type="DNA-binding region" description="Fork-head" evidence="2">
    <location>
        <begin position="71"/>
        <end position="165"/>
    </location>
</feature>
<dbReference type="Pfam" id="PF00250">
    <property type="entry name" value="Forkhead"/>
    <property type="match status" value="1"/>
</dbReference>
<dbReference type="PANTHER" id="PTHR46617:SF3">
    <property type="entry name" value="FORKHEAD BOX PROTEIN G1"/>
    <property type="match status" value="1"/>
</dbReference>
<dbReference type="FunFam" id="1.10.10.10:FF:000135">
    <property type="entry name" value="forkhead box protein G1"/>
    <property type="match status" value="1"/>
</dbReference>
<dbReference type="AlphaFoldDB" id="A0A9W9ZQ45"/>
<dbReference type="PROSITE" id="PS50039">
    <property type="entry name" value="FORK_HEAD_3"/>
    <property type="match status" value="1"/>
</dbReference>
<evidence type="ECO:0000313" key="6">
    <source>
        <dbReference type="Proteomes" id="UP001163046"/>
    </source>
</evidence>
<dbReference type="Proteomes" id="UP001163046">
    <property type="component" value="Unassembled WGS sequence"/>
</dbReference>
<dbReference type="InterPro" id="IPR001766">
    <property type="entry name" value="Fork_head_dom"/>
</dbReference>
<dbReference type="GO" id="GO:0003700">
    <property type="term" value="F:DNA-binding transcription factor activity"/>
    <property type="evidence" value="ECO:0007669"/>
    <property type="project" value="InterPro"/>
</dbReference>
<dbReference type="GO" id="GO:0006357">
    <property type="term" value="P:regulation of transcription by RNA polymerase II"/>
    <property type="evidence" value="ECO:0007669"/>
    <property type="project" value="TreeGrafter"/>
</dbReference>
<dbReference type="PROSITE" id="PS00657">
    <property type="entry name" value="FORK_HEAD_1"/>
    <property type="match status" value="1"/>
</dbReference>
<dbReference type="Gene3D" id="1.10.10.10">
    <property type="entry name" value="Winged helix-like DNA-binding domain superfamily/Winged helix DNA-binding domain"/>
    <property type="match status" value="1"/>
</dbReference>
<evidence type="ECO:0000256" key="2">
    <source>
        <dbReference type="PROSITE-ProRule" id="PRU00089"/>
    </source>
</evidence>
<dbReference type="InterPro" id="IPR047208">
    <property type="entry name" value="FOXG1"/>
</dbReference>
<dbReference type="CDD" id="cd20021">
    <property type="entry name" value="FH_FOXG"/>
    <property type="match status" value="1"/>
</dbReference>
<protein>
    <submittedName>
        <fullName evidence="5">Forkhead box protein G1</fullName>
    </submittedName>
</protein>
<comment type="caution">
    <text evidence="5">The sequence shown here is derived from an EMBL/GenBank/DDBJ whole genome shotgun (WGS) entry which is preliminary data.</text>
</comment>
<keyword evidence="6" id="KW-1185">Reference proteome</keyword>
<gene>
    <name evidence="5" type="primary">FOXG1</name>
    <name evidence="5" type="ORF">OS493_024636</name>
</gene>
<dbReference type="EMBL" id="MU825892">
    <property type="protein sequence ID" value="KAJ7383949.1"/>
    <property type="molecule type" value="Genomic_DNA"/>
</dbReference>